<feature type="transmembrane region" description="Helical" evidence="6">
    <location>
        <begin position="110"/>
        <end position="132"/>
    </location>
</feature>
<evidence type="ECO:0000259" key="7">
    <source>
        <dbReference type="Pfam" id="PF01490"/>
    </source>
</evidence>
<dbReference type="GO" id="GO:0015182">
    <property type="term" value="F:L-asparagine transmembrane transporter activity"/>
    <property type="evidence" value="ECO:0007669"/>
    <property type="project" value="TreeGrafter"/>
</dbReference>
<keyword evidence="2 6" id="KW-0812">Transmembrane</keyword>
<feature type="transmembrane region" description="Helical" evidence="6">
    <location>
        <begin position="315"/>
        <end position="339"/>
    </location>
</feature>
<keyword evidence="4 6" id="KW-0472">Membrane</keyword>
<feature type="transmembrane region" description="Helical" evidence="6">
    <location>
        <begin position="464"/>
        <end position="486"/>
    </location>
</feature>
<feature type="transmembrane region" description="Helical" evidence="6">
    <location>
        <begin position="86"/>
        <end position="104"/>
    </location>
</feature>
<feature type="transmembrane region" description="Helical" evidence="6">
    <location>
        <begin position="426"/>
        <end position="452"/>
    </location>
</feature>
<evidence type="ECO:0000313" key="9">
    <source>
        <dbReference type="Proteomes" id="UP000694427"/>
    </source>
</evidence>
<feature type="transmembrane region" description="Helical" evidence="6">
    <location>
        <begin position="359"/>
        <end position="381"/>
    </location>
</feature>
<dbReference type="Proteomes" id="UP000694427">
    <property type="component" value="Unplaced"/>
</dbReference>
<sequence>MEPAEMNTIPNGKGHGAGEVTAIKSQSEDAAQELVPNSTENASTDRTPGNVEANLAESSEFLSNADDKKTPHFTDFEGKTSFGMSVFNLGNAIMGSGILGLAYAMANTGIVLFVILLTVIAGLSAYSIHLLLKSSGVVGIRAYEQLGFRAFGTPGKMAAGIAITLQNIGGEIVERYWYLNGNYLVVIVSCSVILPLALMKQLGKSFLVSQPMQDLLIIQSLVSLQVIYKKFQVKCPFAEFSHNNTVTSVNTSVAANAGGVQMTPGGDPACIPRLFNLNSQTAYTVPILAFAFVCHPEVLPIYTELRNPTKTKMQHVSNISIGVMYIMYLLAALFGYLTFVDKVEAELLHTYSRIDPYDTLILCVRVAVLTAVTLTVPIVLFPVRRAIQQLFFPNKTFWWPRHIAIAVTLLSLINLLVIFAPNILGIFGVIGATSAPCLIFIFPAVFYIRIVPKEEEPLRSAPKIIAACFALLGVLFMIMSLSFIIIDWTSGTSKGSNH</sequence>
<evidence type="ECO:0000256" key="2">
    <source>
        <dbReference type="ARBA" id="ARBA00022692"/>
    </source>
</evidence>
<accession>A0A8C1N561</accession>
<evidence type="ECO:0000256" key="5">
    <source>
        <dbReference type="SAM" id="MobiDB-lite"/>
    </source>
</evidence>
<feature type="region of interest" description="Disordered" evidence="5">
    <location>
        <begin position="1"/>
        <end position="49"/>
    </location>
</feature>
<evidence type="ECO:0000313" key="8">
    <source>
        <dbReference type="Ensembl" id="ENSCCRP00010084152.1"/>
    </source>
</evidence>
<feature type="domain" description="Amino acid transporter transmembrane" evidence="7">
    <location>
        <begin position="79"/>
        <end position="486"/>
    </location>
</feature>
<feature type="transmembrane region" description="Helical" evidence="6">
    <location>
        <begin position="176"/>
        <end position="198"/>
    </location>
</feature>
<dbReference type="GO" id="GO:0005290">
    <property type="term" value="F:L-histidine transmembrane transporter activity"/>
    <property type="evidence" value="ECO:0007669"/>
    <property type="project" value="TreeGrafter"/>
</dbReference>
<evidence type="ECO:0000256" key="4">
    <source>
        <dbReference type="ARBA" id="ARBA00023136"/>
    </source>
</evidence>
<comment type="subcellular location">
    <subcellularLocation>
        <location evidence="1">Membrane</location>
        <topology evidence="1">Multi-pass membrane protein</topology>
    </subcellularLocation>
</comment>
<feature type="compositionally biased region" description="Polar residues" evidence="5">
    <location>
        <begin position="23"/>
        <end position="47"/>
    </location>
</feature>
<dbReference type="Pfam" id="PF01490">
    <property type="entry name" value="Aa_trans"/>
    <property type="match status" value="1"/>
</dbReference>
<protein>
    <submittedName>
        <fullName evidence="8">Solute carrier family 38 member 3a</fullName>
    </submittedName>
</protein>
<keyword evidence="3 6" id="KW-1133">Transmembrane helix</keyword>
<proteinExistence type="predicted"/>
<dbReference type="PANTHER" id="PTHR22950:SF22">
    <property type="entry name" value="SODIUM-COUPLED NEUTRAL AMINO ACID TRANSPORTER 3"/>
    <property type="match status" value="1"/>
</dbReference>
<dbReference type="InterPro" id="IPR013057">
    <property type="entry name" value="AA_transpt_TM"/>
</dbReference>
<dbReference type="Ensembl" id="ENSCCRT00010093346.1">
    <property type="protein sequence ID" value="ENSCCRP00010084152.1"/>
    <property type="gene ID" value="ENSCCRG00010036732.1"/>
</dbReference>
<feature type="transmembrane region" description="Helical" evidence="6">
    <location>
        <begin position="402"/>
        <end position="420"/>
    </location>
</feature>
<evidence type="ECO:0000256" key="3">
    <source>
        <dbReference type="ARBA" id="ARBA00022989"/>
    </source>
</evidence>
<dbReference type="PANTHER" id="PTHR22950">
    <property type="entry name" value="AMINO ACID TRANSPORTER"/>
    <property type="match status" value="1"/>
</dbReference>
<evidence type="ECO:0000256" key="6">
    <source>
        <dbReference type="SAM" id="Phobius"/>
    </source>
</evidence>
<keyword evidence="9" id="KW-1185">Reference proteome</keyword>
<reference evidence="8" key="2">
    <citation type="submission" date="2025-09" db="UniProtKB">
        <authorList>
            <consortium name="Ensembl"/>
        </authorList>
    </citation>
    <scope>IDENTIFICATION</scope>
</reference>
<dbReference type="GO" id="GO:0005886">
    <property type="term" value="C:plasma membrane"/>
    <property type="evidence" value="ECO:0007669"/>
    <property type="project" value="TreeGrafter"/>
</dbReference>
<evidence type="ECO:0000256" key="1">
    <source>
        <dbReference type="ARBA" id="ARBA00004141"/>
    </source>
</evidence>
<name>A0A8C1N561_CYPCA</name>
<dbReference type="GO" id="GO:0015817">
    <property type="term" value="P:histidine transport"/>
    <property type="evidence" value="ECO:0007669"/>
    <property type="project" value="TreeGrafter"/>
</dbReference>
<dbReference type="AlphaFoldDB" id="A0A8C1N561"/>
<organism evidence="8 9">
    <name type="scientific">Cyprinus carpio</name>
    <name type="common">Common carp</name>
    <dbReference type="NCBI Taxonomy" id="7962"/>
    <lineage>
        <taxon>Eukaryota</taxon>
        <taxon>Metazoa</taxon>
        <taxon>Chordata</taxon>
        <taxon>Craniata</taxon>
        <taxon>Vertebrata</taxon>
        <taxon>Euteleostomi</taxon>
        <taxon>Actinopterygii</taxon>
        <taxon>Neopterygii</taxon>
        <taxon>Teleostei</taxon>
        <taxon>Ostariophysi</taxon>
        <taxon>Cypriniformes</taxon>
        <taxon>Cyprinidae</taxon>
        <taxon>Cyprininae</taxon>
        <taxon>Cyprinus</taxon>
    </lineage>
</organism>
<reference evidence="8" key="1">
    <citation type="submission" date="2025-08" db="UniProtKB">
        <authorList>
            <consortium name="Ensembl"/>
        </authorList>
    </citation>
    <scope>IDENTIFICATION</scope>
</reference>
<feature type="transmembrane region" description="Helical" evidence="6">
    <location>
        <begin position="283"/>
        <end position="303"/>
    </location>
</feature>
<dbReference type="GO" id="GO:0015186">
    <property type="term" value="F:L-glutamine transmembrane transporter activity"/>
    <property type="evidence" value="ECO:0007669"/>
    <property type="project" value="TreeGrafter"/>
</dbReference>